<feature type="domain" description="Fatty acyl-CoA reductase C-terminal" evidence="5">
    <location>
        <begin position="230"/>
        <end position="303"/>
    </location>
</feature>
<dbReference type="OrthoDB" id="429813at2759"/>
<keyword evidence="3 4" id="KW-0443">Lipid metabolism</keyword>
<feature type="non-terminal residue" evidence="7">
    <location>
        <position position="341"/>
    </location>
</feature>
<evidence type="ECO:0000256" key="3">
    <source>
        <dbReference type="ARBA" id="ARBA00023098"/>
    </source>
</evidence>
<dbReference type="InterPro" id="IPR026055">
    <property type="entry name" value="FAR"/>
</dbReference>
<dbReference type="Proteomes" id="UP001152798">
    <property type="component" value="Chromosome 4"/>
</dbReference>
<dbReference type="GO" id="GO:0005777">
    <property type="term" value="C:peroxisome"/>
    <property type="evidence" value="ECO:0007669"/>
    <property type="project" value="TreeGrafter"/>
</dbReference>
<dbReference type="EMBL" id="OV725080">
    <property type="protein sequence ID" value="CAH1397944.1"/>
    <property type="molecule type" value="Genomic_DNA"/>
</dbReference>
<dbReference type="EC" id="1.2.1.84" evidence="4"/>
<dbReference type="InterPro" id="IPR036291">
    <property type="entry name" value="NAD(P)-bd_dom_sf"/>
</dbReference>
<dbReference type="Pfam" id="PF07993">
    <property type="entry name" value="NAD_binding_4"/>
    <property type="match status" value="1"/>
</dbReference>
<dbReference type="Pfam" id="PF03015">
    <property type="entry name" value="Sterile"/>
    <property type="match status" value="1"/>
</dbReference>
<comment type="function">
    <text evidence="4">Catalyzes the reduction of fatty acyl-CoA to fatty alcohols.</text>
</comment>
<reference evidence="7" key="1">
    <citation type="submission" date="2022-01" db="EMBL/GenBank/DDBJ databases">
        <authorList>
            <person name="King R."/>
        </authorList>
    </citation>
    <scope>NUCLEOTIDE SEQUENCE</scope>
</reference>
<evidence type="ECO:0000256" key="2">
    <source>
        <dbReference type="ARBA" id="ARBA00022516"/>
    </source>
</evidence>
<comment type="similarity">
    <text evidence="1 4">Belongs to the fatty acyl-CoA reductase family.</text>
</comment>
<keyword evidence="8" id="KW-1185">Reference proteome</keyword>
<dbReference type="InterPro" id="IPR013120">
    <property type="entry name" value="FAR_NAD-bd"/>
</dbReference>
<keyword evidence="4" id="KW-0560">Oxidoreductase</keyword>
<evidence type="ECO:0000313" key="7">
    <source>
        <dbReference type="EMBL" id="CAH1397944.1"/>
    </source>
</evidence>
<dbReference type="PANTHER" id="PTHR11011">
    <property type="entry name" value="MALE STERILITY PROTEIN 2-RELATED"/>
    <property type="match status" value="1"/>
</dbReference>
<proteinExistence type="inferred from homology"/>
<organism evidence="7 8">
    <name type="scientific">Nezara viridula</name>
    <name type="common">Southern green stink bug</name>
    <name type="synonym">Cimex viridulus</name>
    <dbReference type="NCBI Taxonomy" id="85310"/>
    <lineage>
        <taxon>Eukaryota</taxon>
        <taxon>Metazoa</taxon>
        <taxon>Ecdysozoa</taxon>
        <taxon>Arthropoda</taxon>
        <taxon>Hexapoda</taxon>
        <taxon>Insecta</taxon>
        <taxon>Pterygota</taxon>
        <taxon>Neoptera</taxon>
        <taxon>Paraneoptera</taxon>
        <taxon>Hemiptera</taxon>
        <taxon>Heteroptera</taxon>
        <taxon>Panheteroptera</taxon>
        <taxon>Pentatomomorpha</taxon>
        <taxon>Pentatomoidea</taxon>
        <taxon>Pentatomidae</taxon>
        <taxon>Pentatominae</taxon>
        <taxon>Nezara</taxon>
    </lineage>
</organism>
<dbReference type="SUPFAM" id="SSF51735">
    <property type="entry name" value="NAD(P)-binding Rossmann-fold domains"/>
    <property type="match status" value="1"/>
</dbReference>
<comment type="catalytic activity">
    <reaction evidence="4">
        <text>a long-chain fatty acyl-CoA + 2 NADPH + 2 H(+) = a long-chain primary fatty alcohol + 2 NADP(+) + CoA</text>
        <dbReference type="Rhea" id="RHEA:52716"/>
        <dbReference type="ChEBI" id="CHEBI:15378"/>
        <dbReference type="ChEBI" id="CHEBI:57287"/>
        <dbReference type="ChEBI" id="CHEBI:57783"/>
        <dbReference type="ChEBI" id="CHEBI:58349"/>
        <dbReference type="ChEBI" id="CHEBI:77396"/>
        <dbReference type="ChEBI" id="CHEBI:83139"/>
        <dbReference type="EC" id="1.2.1.84"/>
    </reaction>
</comment>
<dbReference type="Gene3D" id="3.40.50.720">
    <property type="entry name" value="NAD(P)-binding Rossmann-like Domain"/>
    <property type="match status" value="1"/>
</dbReference>
<keyword evidence="4" id="KW-0521">NADP</keyword>
<dbReference type="PANTHER" id="PTHR11011:SF60">
    <property type="entry name" value="FATTY ACYL-COA REDUCTASE-RELATED"/>
    <property type="match status" value="1"/>
</dbReference>
<dbReference type="CDD" id="cd09071">
    <property type="entry name" value="FAR_C"/>
    <property type="match status" value="1"/>
</dbReference>
<gene>
    <name evidence="7" type="ORF">NEZAVI_LOCUS7686</name>
</gene>
<evidence type="ECO:0000256" key="4">
    <source>
        <dbReference type="RuleBase" id="RU363097"/>
    </source>
</evidence>
<protein>
    <recommendedName>
        <fullName evidence="4">Fatty acyl-CoA reductase</fullName>
        <ecNumber evidence="4">1.2.1.84</ecNumber>
    </recommendedName>
</protein>
<dbReference type="InterPro" id="IPR033640">
    <property type="entry name" value="FAR_C"/>
</dbReference>
<evidence type="ECO:0000313" key="8">
    <source>
        <dbReference type="Proteomes" id="UP001152798"/>
    </source>
</evidence>
<dbReference type="GO" id="GO:0102965">
    <property type="term" value="F:alcohol-forming long-chain fatty acyl-CoA reductase activity"/>
    <property type="evidence" value="ECO:0007669"/>
    <property type="project" value="UniProtKB-EC"/>
</dbReference>
<accession>A0A9P0MLE9</accession>
<evidence type="ECO:0000259" key="5">
    <source>
        <dbReference type="Pfam" id="PF03015"/>
    </source>
</evidence>
<dbReference type="AlphaFoldDB" id="A0A9P0MLE9"/>
<feature type="domain" description="Thioester reductase (TE)" evidence="6">
    <location>
        <begin position="43"/>
        <end position="96"/>
    </location>
</feature>
<name>A0A9P0MLE9_NEZVI</name>
<dbReference type="GO" id="GO:0035336">
    <property type="term" value="P:long-chain fatty-acyl-CoA metabolic process"/>
    <property type="evidence" value="ECO:0007669"/>
    <property type="project" value="TreeGrafter"/>
</dbReference>
<evidence type="ECO:0000256" key="1">
    <source>
        <dbReference type="ARBA" id="ARBA00005928"/>
    </source>
</evidence>
<sequence length="341" mass="38952">MESHKDASEICEFYKDKHVLLTGGTGMLGKLLFHRLKKEDPIFMERLKIVPGDVSEPGHGLSSADVEHLIEKVQVVFHTAATVKFDEPLSTATKINSVVHVSTAYSHSPRKEIREEFYQTPISPQGLIALDDNLSPQLLNVITPQIMGEWINTYVFTKAVAEEAVRENVLTTRSEPIPNWIAHIHGPIIILVGYYVGAACVLKFNNNDKGELVPADMTVNCLLAVGYETAKSRFLKKYNKIHYSMHLLEYFTTQTWIFSLENTMGLWRSLNDEDKKLFDFNMESLDFKSFLKGTIDGIRIYLKDEEKDLTCTKRRYFIPVFTYGSETWDNSSAEEKEILEQ</sequence>
<evidence type="ECO:0000259" key="6">
    <source>
        <dbReference type="Pfam" id="PF07993"/>
    </source>
</evidence>
<dbReference type="GO" id="GO:0080019">
    <property type="term" value="F:alcohol-forming very long-chain fatty acyl-CoA reductase activity"/>
    <property type="evidence" value="ECO:0007669"/>
    <property type="project" value="InterPro"/>
</dbReference>
<keyword evidence="2 4" id="KW-0444">Lipid biosynthesis</keyword>